<protein>
    <submittedName>
        <fullName evidence="2">SnoaL-like protein</fullName>
    </submittedName>
</protein>
<dbReference type="Pfam" id="PF13577">
    <property type="entry name" value="SnoaL_4"/>
    <property type="match status" value="1"/>
</dbReference>
<feature type="domain" description="SnoaL-like" evidence="1">
    <location>
        <begin position="18"/>
        <end position="155"/>
    </location>
</feature>
<dbReference type="InterPro" id="IPR037401">
    <property type="entry name" value="SnoaL-like"/>
</dbReference>
<dbReference type="EMBL" id="SHKW01000003">
    <property type="protein sequence ID" value="RZU35221.1"/>
    <property type="molecule type" value="Genomic_DNA"/>
</dbReference>
<organism evidence="2 3">
    <name type="scientific">Edaphobacter modestus</name>
    <dbReference type="NCBI Taxonomy" id="388466"/>
    <lineage>
        <taxon>Bacteria</taxon>
        <taxon>Pseudomonadati</taxon>
        <taxon>Acidobacteriota</taxon>
        <taxon>Terriglobia</taxon>
        <taxon>Terriglobales</taxon>
        <taxon>Acidobacteriaceae</taxon>
        <taxon>Edaphobacter</taxon>
    </lineage>
</organism>
<evidence type="ECO:0000313" key="2">
    <source>
        <dbReference type="EMBL" id="RZU35221.1"/>
    </source>
</evidence>
<gene>
    <name evidence="2" type="ORF">BDD14_5981</name>
</gene>
<proteinExistence type="predicted"/>
<dbReference type="AlphaFoldDB" id="A0A4Q7YFK1"/>
<dbReference type="OrthoDB" id="2860904at2"/>
<reference evidence="2 3" key="1">
    <citation type="submission" date="2019-02" db="EMBL/GenBank/DDBJ databases">
        <title>Genomic Encyclopedia of Archaeal and Bacterial Type Strains, Phase II (KMG-II): from individual species to whole genera.</title>
        <authorList>
            <person name="Goeker M."/>
        </authorList>
    </citation>
    <scope>NUCLEOTIDE SEQUENCE [LARGE SCALE GENOMIC DNA]</scope>
    <source>
        <strain evidence="2 3">DSM 18101</strain>
    </source>
</reference>
<sequence length="170" mass="19054">MRSEEVSSADVANMMQGLLDRQAIQDIISCYSLGQDSHQGEDSAILQQWEETFSETGTVDYSAAGGTVGSYRDLAKWMRGDENTKGSMSRFSNWQHMLSLPLVSIAGDTAHARTDFFATHRGRADQGWNVHYNATGAFHDDLVRTPEGWRIQFRRLEVYFGDPLEIAKTA</sequence>
<dbReference type="RefSeq" id="WP_130424471.1">
    <property type="nucleotide sequence ID" value="NZ_SHKW01000003.1"/>
</dbReference>
<keyword evidence="3" id="KW-1185">Reference proteome</keyword>
<accession>A0A4Q7YFK1</accession>
<evidence type="ECO:0000313" key="3">
    <source>
        <dbReference type="Proteomes" id="UP000292958"/>
    </source>
</evidence>
<comment type="caution">
    <text evidence="2">The sequence shown here is derived from an EMBL/GenBank/DDBJ whole genome shotgun (WGS) entry which is preliminary data.</text>
</comment>
<evidence type="ECO:0000259" key="1">
    <source>
        <dbReference type="Pfam" id="PF13577"/>
    </source>
</evidence>
<dbReference type="Gene3D" id="3.10.450.50">
    <property type="match status" value="1"/>
</dbReference>
<dbReference type="Proteomes" id="UP000292958">
    <property type="component" value="Unassembled WGS sequence"/>
</dbReference>
<dbReference type="SUPFAM" id="SSF54427">
    <property type="entry name" value="NTF2-like"/>
    <property type="match status" value="1"/>
</dbReference>
<dbReference type="InterPro" id="IPR032710">
    <property type="entry name" value="NTF2-like_dom_sf"/>
</dbReference>
<name>A0A4Q7YFK1_9BACT</name>